<dbReference type="SUPFAM" id="SSF82153">
    <property type="entry name" value="FAS1 domain"/>
    <property type="match status" value="5"/>
</dbReference>
<dbReference type="Pfam" id="PF02469">
    <property type="entry name" value="Fasciclin"/>
    <property type="match status" value="5"/>
</dbReference>
<feature type="domain" description="Link" evidence="17">
    <location>
        <begin position="2009"/>
        <end position="2102"/>
    </location>
</feature>
<feature type="disulfide bond" evidence="11">
    <location>
        <begin position="2055"/>
        <end position="2076"/>
    </location>
</feature>
<dbReference type="Gene3D" id="3.10.100.10">
    <property type="entry name" value="Mannose-Binding Protein A, subunit A"/>
    <property type="match status" value="1"/>
</dbReference>
<organism evidence="18 19">
    <name type="scientific">Salarias fasciatus</name>
    <name type="common">Jewelled blenny</name>
    <name type="synonym">Blennius fasciatus</name>
    <dbReference type="NCBI Taxonomy" id="181472"/>
    <lineage>
        <taxon>Eukaryota</taxon>
        <taxon>Metazoa</taxon>
        <taxon>Chordata</taxon>
        <taxon>Craniata</taxon>
        <taxon>Vertebrata</taxon>
        <taxon>Euteleostomi</taxon>
        <taxon>Actinopterygii</taxon>
        <taxon>Neopterygii</taxon>
        <taxon>Teleostei</taxon>
        <taxon>Neoteleostei</taxon>
        <taxon>Acanthomorphata</taxon>
        <taxon>Ovalentaria</taxon>
        <taxon>Blenniimorphae</taxon>
        <taxon>Blenniiformes</taxon>
        <taxon>Blennioidei</taxon>
        <taxon>Blenniidae</taxon>
        <taxon>Salariinae</taxon>
        <taxon>Salarias</taxon>
    </lineage>
</organism>
<evidence type="ECO:0000256" key="7">
    <source>
        <dbReference type="ARBA" id="ARBA00023170"/>
    </source>
</evidence>
<evidence type="ECO:0000256" key="5">
    <source>
        <dbReference type="ARBA" id="ARBA00023136"/>
    </source>
</evidence>
<feature type="domain" description="FAS1" evidence="16">
    <location>
        <begin position="1396"/>
        <end position="1527"/>
    </location>
</feature>
<evidence type="ECO:0000256" key="3">
    <source>
        <dbReference type="ARBA" id="ARBA00022692"/>
    </source>
</evidence>
<dbReference type="GO" id="GO:0007155">
    <property type="term" value="P:cell adhesion"/>
    <property type="evidence" value="ECO:0007669"/>
    <property type="project" value="InterPro"/>
</dbReference>
<keyword evidence="6 10" id="KW-1015">Disulfide bond</keyword>
<reference evidence="18" key="2">
    <citation type="submission" date="2025-08" db="UniProtKB">
        <authorList>
            <consortium name="Ensembl"/>
        </authorList>
    </citation>
    <scope>IDENTIFICATION</scope>
</reference>
<feature type="disulfide bond" evidence="10">
    <location>
        <begin position="1221"/>
        <end position="1230"/>
    </location>
</feature>
<dbReference type="Pfam" id="PF00193">
    <property type="entry name" value="Xlink"/>
    <property type="match status" value="1"/>
</dbReference>
<reference evidence="18" key="1">
    <citation type="submission" date="2019-06" db="EMBL/GenBank/DDBJ databases">
        <authorList>
            <consortium name="Wellcome Sanger Institute Data Sharing"/>
        </authorList>
    </citation>
    <scope>NUCLEOTIDE SEQUENCE [LARGE SCALE GENOMIC DNA]</scope>
</reference>
<dbReference type="InterPro" id="IPR000538">
    <property type="entry name" value="Link_dom"/>
</dbReference>
<feature type="disulfide bond" evidence="11">
    <location>
        <begin position="2031"/>
        <end position="2100"/>
    </location>
</feature>
<dbReference type="InterPro" id="IPR009030">
    <property type="entry name" value="Growth_fac_rcpt_cys_sf"/>
</dbReference>
<evidence type="ECO:0000256" key="6">
    <source>
        <dbReference type="ARBA" id="ARBA00023157"/>
    </source>
</evidence>
<evidence type="ECO:0000259" key="17">
    <source>
        <dbReference type="PROSITE" id="PS50963"/>
    </source>
</evidence>
<keyword evidence="2 10" id="KW-0245">EGF-like domain</keyword>
<feature type="region of interest" description="Disordered" evidence="12">
    <location>
        <begin position="2309"/>
        <end position="2328"/>
    </location>
</feature>
<dbReference type="InterPro" id="IPR016187">
    <property type="entry name" value="CTDL_fold"/>
</dbReference>
<evidence type="ECO:0000256" key="2">
    <source>
        <dbReference type="ARBA" id="ARBA00022536"/>
    </source>
</evidence>
<evidence type="ECO:0000259" key="15">
    <source>
        <dbReference type="PROSITE" id="PS50026"/>
    </source>
</evidence>
<dbReference type="PROSITE" id="PS01248">
    <property type="entry name" value="EGF_LAM_1"/>
    <property type="match status" value="1"/>
</dbReference>
<dbReference type="InterPro" id="IPR024731">
    <property type="entry name" value="NELL2-like_EGF"/>
</dbReference>
<feature type="domain" description="FAS1" evidence="16">
    <location>
        <begin position="1541"/>
        <end position="1686"/>
    </location>
</feature>
<feature type="domain" description="EGF-like" evidence="15">
    <location>
        <begin position="145"/>
        <end position="182"/>
    </location>
</feature>
<dbReference type="Gene3D" id="2.170.300.10">
    <property type="entry name" value="Tie2 ligand-binding domain superfamily"/>
    <property type="match status" value="2"/>
</dbReference>
<dbReference type="PROSITE" id="PS50963">
    <property type="entry name" value="LINK_2"/>
    <property type="match status" value="1"/>
</dbReference>
<feature type="signal peptide" evidence="14">
    <location>
        <begin position="1"/>
        <end position="15"/>
    </location>
</feature>
<evidence type="ECO:0000256" key="9">
    <source>
        <dbReference type="ARBA" id="ARBA00023292"/>
    </source>
</evidence>
<dbReference type="Gene3D" id="2.10.25.10">
    <property type="entry name" value="Laminin"/>
    <property type="match status" value="6"/>
</dbReference>
<keyword evidence="19" id="KW-1185">Reference proteome</keyword>
<dbReference type="SUPFAM" id="SSF57184">
    <property type="entry name" value="Growth factor receptor domain"/>
    <property type="match status" value="1"/>
</dbReference>
<feature type="transmembrane region" description="Helical" evidence="13">
    <location>
        <begin position="2243"/>
        <end position="2265"/>
    </location>
</feature>
<keyword evidence="14" id="KW-0732">Signal</keyword>
<dbReference type="FunFam" id="3.10.100.10:FF:000001">
    <property type="entry name" value="Hyaluronan proteoglycan link protein 1"/>
    <property type="match status" value="1"/>
</dbReference>
<dbReference type="InterPro" id="IPR000782">
    <property type="entry name" value="FAS1_domain"/>
</dbReference>
<evidence type="ECO:0000259" key="16">
    <source>
        <dbReference type="PROSITE" id="PS50213"/>
    </source>
</evidence>
<comment type="subcellular location">
    <subcellularLocation>
        <location evidence="1">Membrane</location>
        <topology evidence="1">Single-pass type I membrane protein</topology>
    </subcellularLocation>
</comment>
<feature type="domain" description="EGF-like" evidence="15">
    <location>
        <begin position="1815"/>
        <end position="1852"/>
    </location>
</feature>
<dbReference type="GO" id="GO:0016020">
    <property type="term" value="C:membrane"/>
    <property type="evidence" value="ECO:0007669"/>
    <property type="project" value="UniProtKB-SubCell"/>
</dbReference>
<evidence type="ECO:0000256" key="8">
    <source>
        <dbReference type="ARBA" id="ARBA00023180"/>
    </source>
</evidence>
<feature type="disulfide bond" evidence="10">
    <location>
        <begin position="729"/>
        <end position="738"/>
    </location>
</feature>
<dbReference type="PROSITE" id="PS00022">
    <property type="entry name" value="EGF_1"/>
    <property type="match status" value="7"/>
</dbReference>
<dbReference type="PROSITE" id="PS50213">
    <property type="entry name" value="FAS1"/>
    <property type="match status" value="3"/>
</dbReference>
<dbReference type="OMA" id="GCHMHAE"/>
<evidence type="ECO:0000256" key="12">
    <source>
        <dbReference type="SAM" id="MobiDB-lite"/>
    </source>
</evidence>
<name>A0A672IHS7_SALFA</name>
<dbReference type="InterPro" id="IPR002049">
    <property type="entry name" value="LE_dom"/>
</dbReference>
<keyword evidence="7" id="KW-0675">Receptor</keyword>
<proteinExistence type="predicted"/>
<evidence type="ECO:0000256" key="13">
    <source>
        <dbReference type="SAM" id="Phobius"/>
    </source>
</evidence>
<feature type="disulfide bond" evidence="10">
    <location>
        <begin position="172"/>
        <end position="181"/>
    </location>
</feature>
<feature type="domain" description="EGF-like" evidence="15">
    <location>
        <begin position="1768"/>
        <end position="1808"/>
    </location>
</feature>
<reference evidence="18" key="3">
    <citation type="submission" date="2025-09" db="UniProtKB">
        <authorList>
            <consortium name="Ensembl"/>
        </authorList>
    </citation>
    <scope>IDENTIFICATION</scope>
</reference>
<sequence length="2328" mass="254274">MLLLLLLICLQTSLQQDLPAGRCDTLKQKNVYTTCTSWAAFPISHCPPGFSKVKGSAGYCTYVLKIGGREHEISGLRPHCRKNYMYPMCCPQHWGPLCLPCPSWSGKTCNFRGTCEDGDQNNGTCVCEENFSGFSCHECKNPNSYGENCDKECDCVHGVCNKGPDGDGQCLCQPPYTGKRCDQVSNRCSSCTQYSYCKGEGDDAYCECLPGYRKSSRNTCTICSQKDCDVNAQCSSQGSKVVCTCKPDYEGDGKVCVPRNPCSENNGGCPVNSTVCVFDGPNKSICKCMFGMSPIGGDPKSGCQLVSACFSDTCHPTATCQTGVDGQPRCVCGESQIGDDYRCYDNLMDRLLQLELSRDHRDNMTLAVSLFGKKIKNTNLNPKSHEWRLWVRILSWWPVLYHSPTLCLQGVNQKVLCQRHIILGHHRYADLTGKAHEMYGGGLLRTKELQKFILLGNPSRVYTVIQKDLPAANGVIHIIDKVIMDRFSDKHISFIYLFFYFLISCILSKDGRYNRFLSLVDNCGSPPPLKGRGPLTVFIPTNEAVDRARDGSILYMLHDVSARPRLTADELSALPQIQTMANQKVVVNVSANGEILLGEKGVRLVTKDIVASNGIIHMIDGLLYPPSILPILPHRCDIVQNKITMGPCVHCSSLHETRCPDGSVEMVMYLNDILFCSILFYSILFNQVEECCKGFYGPDCKPCIGGFKHPCYDKGTCFDGISGNGSCSCQPGLKGIACHLCVDPAKHGDNCDEDCHCVHGVCDSRPGSGGVCRNGSCFEGYSGPNCDKMAMPCNSDGMMEHCHIHAECTYVGPGNVSCVCGEGWTGDGQVCVEINNCQLESRGGCSPNANCNHIGPGQVGGLTLKMNSLLNLVQPVLCRNSECVCKIGYMGDGIICDFIDPCSISNGGCHVTATCAQTEGGAHTCTCPEGLAGDGQTCYGTILEVNTHQYTPQRSQRCASVTLKERKKQNKGKFSVQIKKEVFSVCGQILMLPRSDLPPDPPTLMAFLNTSSNFTLFREYAQVGVCPDGFYTQNCVLSSTYDVSVLFLCSFTTCQDIWDGDVVKYHVLRHGVIFPDTVSDGTLKSTVLGSRYQVQFHRNHSNQVTTTEPAGLDAWAALAVSFKTFLLLTKSLRANFLHLHKVRPEFPVNMRSNCKFRKRAGGRRKTVPGCVMDCTQVTTDHSCCPGYYGHECFKCPGEVGSWCSNHGECQDGHLGNGECRCYEGFHGTACEDCEPGRYGVNCSSKCVCSHGKCDDGLAGSGKCMCYKGWKGSTCSIEIKDDACGGRCDENANRSNGGCSEFATCTKVSAGERTCSCKAGYTGDGVVCLEIDGCLVNNGGCQEFEECVRAGPNICCCCVCVQNNGGCNKYANCEYFGQGQRNCTCHRGYIGDGFDCHGTTDKVRNPTSDFSLTSPHPDSQDDVMSEGPGLYSRGPFTVFSPVEETNETLIQTWNSAGRVTDLTFYHVVSCETLNFTDLKTTERAISVLGHALHFSVREGAVWINNRSRIVKSDYATSNGVIHHIDKLLTPYRLEDKLPIRRDSMNLTTAASFYGYSRFSTLLEVIKKPVSGRCDHPYTVFWPTNEALDSMPAQRWRWLTSPDNNEQLAAIVKAHIIRSYKVDVLIGSKQLIPFGFTASYRTMHGSTIQLSCDKSLVGNLLINGNGARIEERFLNFRVGIAYGIDQLLEPPGLGAHCDDIENKTGRCGRCSVPPSCSFRHIDTGGTVPCFDNGRGRGYSFSRHYRSMGCKRICMSKSWIHKCCKNHYGRDCQVCPGGLEAPCGNKGSCNDGILGLGDCRCNKGSMGTSCERCQRNYYGLNCTACSCGKNGKCDDGVDGSGLCTCNSGWEGDQCQRKVGSIPKECQQCHANALCLTGVGCRCKSGFEGNGTSCTAPDLCAEYNGGCHQNANCSQTGQVVNCTCQSGYQGDGFECEPINRCVEEPNGGCSDFATCTFTGPNERTCECQSGYVGNGVQCLEKAVPPVDRCLEDNGGCDPVASCKDLHYHANTAGVFHLRSPEGKYKMNFSQADAACQAEGATLVSFKQLGDAQQLGMHLCVAGWMEGGKVGYPTRYPSIKCGENHVGLVMYKEPVDQSSKYDAYCYRLNDVSCSCPREFVGNGDFCHGVLTSVLATYNNFSIFYKVSVFCLSFQISNSQRYLEYHISTNHSNRLYSDLRHQETIASRLGFNLTVTADSSENRKLVNKRLLVEWDIPAVNGIIHVIEAPLTAPPPPSAAFIPITSDRSAALTILVTVLLACVLAAVGYYLLKHKNDNFRFRYFKNDSPGGRNKPTLVSIPNPLYNASRAFNEPFGVSQQSTDRSGSAPLGITNT</sequence>
<feature type="disulfide bond" evidence="10">
    <location>
        <begin position="1842"/>
        <end position="1851"/>
    </location>
</feature>
<feature type="disulfide bond" evidence="10">
    <location>
        <begin position="1798"/>
        <end position="1807"/>
    </location>
</feature>
<feature type="chain" id="PRO_5025618637" evidence="14">
    <location>
        <begin position="16"/>
        <end position="2328"/>
    </location>
</feature>
<gene>
    <name evidence="18" type="primary">stab1</name>
</gene>
<dbReference type="Pfam" id="PF12947">
    <property type="entry name" value="EGF_3"/>
    <property type="match status" value="7"/>
</dbReference>
<dbReference type="PROSITE" id="PS01186">
    <property type="entry name" value="EGF_2"/>
    <property type="match status" value="7"/>
</dbReference>
<evidence type="ECO:0000256" key="14">
    <source>
        <dbReference type="SAM" id="SignalP"/>
    </source>
</evidence>
<dbReference type="PROSITE" id="PS01241">
    <property type="entry name" value="LINK_1"/>
    <property type="match status" value="1"/>
</dbReference>
<keyword evidence="8" id="KW-0325">Glycoprotein</keyword>
<evidence type="ECO:0000256" key="1">
    <source>
        <dbReference type="ARBA" id="ARBA00004479"/>
    </source>
</evidence>
<evidence type="ECO:0000256" key="4">
    <source>
        <dbReference type="ARBA" id="ARBA00022989"/>
    </source>
</evidence>
<dbReference type="GO" id="GO:0005540">
    <property type="term" value="F:hyaluronic acid binding"/>
    <property type="evidence" value="ECO:0007669"/>
    <property type="project" value="InterPro"/>
</dbReference>
<feature type="domain" description="EGF-like" evidence="15">
    <location>
        <begin position="699"/>
        <end position="739"/>
    </location>
</feature>
<feature type="disulfide bond" evidence="10">
    <location>
        <begin position="153"/>
        <end position="170"/>
    </location>
</feature>
<evidence type="ECO:0000313" key="19">
    <source>
        <dbReference type="Proteomes" id="UP000472267"/>
    </source>
</evidence>
<dbReference type="SMART" id="SM00445">
    <property type="entry name" value="LINK"/>
    <property type="match status" value="1"/>
</dbReference>
<accession>A0A672IHS7</accession>
<keyword evidence="4 13" id="KW-1133">Transmembrane helix</keyword>
<dbReference type="Gene3D" id="2.30.180.10">
    <property type="entry name" value="FAS1 domain"/>
    <property type="match status" value="5"/>
</dbReference>
<evidence type="ECO:0000256" key="10">
    <source>
        <dbReference type="PROSITE-ProRule" id="PRU00076"/>
    </source>
</evidence>
<feature type="domain" description="EGF-like" evidence="15">
    <location>
        <begin position="1933"/>
        <end position="1975"/>
    </location>
</feature>
<dbReference type="InterPro" id="IPR056806">
    <property type="entry name" value="EGF_STAB1-2"/>
</dbReference>
<dbReference type="SMART" id="SM00554">
    <property type="entry name" value="FAS1"/>
    <property type="match status" value="5"/>
</dbReference>
<keyword evidence="3 13" id="KW-0812">Transmembrane</keyword>
<comment type="caution">
    <text evidence="10">Lacks conserved residue(s) required for the propagation of feature annotation.</text>
</comment>
<dbReference type="InterPro" id="IPR036378">
    <property type="entry name" value="FAS1_dom_sf"/>
</dbReference>
<keyword evidence="9" id="KW-0424">Laminin EGF-like domain</keyword>
<dbReference type="SUPFAM" id="SSF56436">
    <property type="entry name" value="C-type lectin-like"/>
    <property type="match status" value="1"/>
</dbReference>
<evidence type="ECO:0000313" key="18">
    <source>
        <dbReference type="Ensembl" id="ENSSFAP00005041296.1"/>
    </source>
</evidence>
<feature type="domain" description="EGF-like" evidence="15">
    <location>
        <begin position="1892"/>
        <end position="1930"/>
    </location>
</feature>
<dbReference type="InterPro" id="IPR009017">
    <property type="entry name" value="GFP"/>
</dbReference>
<dbReference type="FunFam" id="2.10.25.10:FF:000040">
    <property type="entry name" value="Stabilin 2"/>
    <property type="match status" value="1"/>
</dbReference>
<evidence type="ECO:0000256" key="11">
    <source>
        <dbReference type="PROSITE-ProRule" id="PRU00323"/>
    </source>
</evidence>
<feature type="domain" description="FAS1" evidence="16">
    <location>
        <begin position="500"/>
        <end position="623"/>
    </location>
</feature>
<dbReference type="Ensembl" id="ENSSFAT00005042809.1">
    <property type="protein sequence ID" value="ENSSFAP00005041296.1"/>
    <property type="gene ID" value="ENSSFAG00005020539.1"/>
</dbReference>
<feature type="domain" description="EGF-like" evidence="15">
    <location>
        <begin position="1199"/>
        <end position="1231"/>
    </location>
</feature>
<dbReference type="Proteomes" id="UP000472267">
    <property type="component" value="Chromosome 5"/>
</dbReference>
<dbReference type="SMART" id="SM00181">
    <property type="entry name" value="EGF"/>
    <property type="match status" value="20"/>
</dbReference>
<dbReference type="Pfam" id="PF24887">
    <property type="entry name" value="EGF_STAB1-2"/>
    <property type="match status" value="2"/>
</dbReference>
<feature type="domain" description="EGF-like" evidence="15">
    <location>
        <begin position="898"/>
        <end position="939"/>
    </location>
</feature>
<keyword evidence="5 13" id="KW-0472">Membrane</keyword>
<protein>
    <submittedName>
        <fullName evidence="18">Stabilin 1</fullName>
    </submittedName>
</protein>
<dbReference type="PANTHER" id="PTHR24038:SF8">
    <property type="entry name" value="STABILIN-1"/>
    <property type="match status" value="1"/>
</dbReference>
<dbReference type="Gene3D" id="2.40.155.10">
    <property type="entry name" value="Green fluorescent protein"/>
    <property type="match status" value="1"/>
</dbReference>
<dbReference type="InterPro" id="IPR016186">
    <property type="entry name" value="C-type_lectin-like/link_sf"/>
</dbReference>
<dbReference type="PANTHER" id="PTHR24038">
    <property type="entry name" value="STABILIN"/>
    <property type="match status" value="1"/>
</dbReference>
<dbReference type="PROSITE" id="PS50026">
    <property type="entry name" value="EGF_3"/>
    <property type="match status" value="8"/>
</dbReference>
<dbReference type="InterPro" id="IPR000742">
    <property type="entry name" value="EGF"/>
</dbReference>